<sequence>MKDLKLYLLLGFLLLGIYLFIEYNRPVAVNWSPTYQRSDKIPFGTYICYRELPKLFKRGVYNSRQPLEETLPKAKGANLLIISSKISLGNDDYQKLYTHIEKGNDVFLAASDFNQILLDSLHLQIRTRDVLFAKDSLQFHFLNKHLAPGRYYRFNRGIASQYFSKIDTLKATILGTNNKGEANFLRYHIGNGDLYLLASPDFFTNYALLTEEGAAYASKTLSYLNPNRPLIYDEYQLLGMAGERSLLRFIFSNASLKWSYYIMLACLILFVLFEIKRRQRIIPIEDPMANTSVEFIKVVSSVYFRQRDNSDIAQKKAQYLLHFIRAHYRIKTSDLNDEFLALLAERSGVTADVVQKIFEYMEAVHLGKQLSDQELTDFNNYVERFYNQSKILWNKNFSNNVPI</sequence>
<dbReference type="EMBL" id="JBHLWO010000001">
    <property type="protein sequence ID" value="MFC0316775.1"/>
    <property type="molecule type" value="Genomic_DNA"/>
</dbReference>
<protein>
    <submittedName>
        <fullName evidence="3">DUF4350 domain-containing protein</fullName>
    </submittedName>
</protein>
<feature type="domain" description="DUF4350" evidence="2">
    <location>
        <begin position="40"/>
        <end position="220"/>
    </location>
</feature>
<keyword evidence="1" id="KW-0812">Transmembrane</keyword>
<evidence type="ECO:0000259" key="2">
    <source>
        <dbReference type="Pfam" id="PF14258"/>
    </source>
</evidence>
<evidence type="ECO:0000313" key="4">
    <source>
        <dbReference type="Proteomes" id="UP001589774"/>
    </source>
</evidence>
<proteinExistence type="predicted"/>
<name>A0ABV6HCZ9_9SPHI</name>
<dbReference type="Proteomes" id="UP001589774">
    <property type="component" value="Unassembled WGS sequence"/>
</dbReference>
<keyword evidence="1" id="KW-1133">Transmembrane helix</keyword>
<comment type="caution">
    <text evidence="3">The sequence shown here is derived from an EMBL/GenBank/DDBJ whole genome shotgun (WGS) entry which is preliminary data.</text>
</comment>
<feature type="transmembrane region" description="Helical" evidence="1">
    <location>
        <begin position="7"/>
        <end position="23"/>
    </location>
</feature>
<keyword evidence="1" id="KW-0472">Membrane</keyword>
<reference evidence="3 4" key="1">
    <citation type="submission" date="2024-09" db="EMBL/GenBank/DDBJ databases">
        <authorList>
            <person name="Sun Q."/>
            <person name="Mori K."/>
        </authorList>
    </citation>
    <scope>NUCLEOTIDE SEQUENCE [LARGE SCALE GENOMIC DNA]</scope>
    <source>
        <strain evidence="3 4">CCM 7765</strain>
    </source>
</reference>
<keyword evidence="4" id="KW-1185">Reference proteome</keyword>
<evidence type="ECO:0000256" key="1">
    <source>
        <dbReference type="SAM" id="Phobius"/>
    </source>
</evidence>
<dbReference type="RefSeq" id="WP_013664016.1">
    <property type="nucleotide sequence ID" value="NZ_JBHLWO010000001.1"/>
</dbReference>
<organism evidence="3 4">
    <name type="scientific">Olivibacter oleidegradans</name>
    <dbReference type="NCBI Taxonomy" id="760123"/>
    <lineage>
        <taxon>Bacteria</taxon>
        <taxon>Pseudomonadati</taxon>
        <taxon>Bacteroidota</taxon>
        <taxon>Sphingobacteriia</taxon>
        <taxon>Sphingobacteriales</taxon>
        <taxon>Sphingobacteriaceae</taxon>
        <taxon>Olivibacter</taxon>
    </lineage>
</organism>
<accession>A0ABV6HCZ9</accession>
<gene>
    <name evidence="3" type="ORF">ACFFI0_00595</name>
</gene>
<evidence type="ECO:0000313" key="3">
    <source>
        <dbReference type="EMBL" id="MFC0316775.1"/>
    </source>
</evidence>
<feature type="transmembrane region" description="Helical" evidence="1">
    <location>
        <begin position="258"/>
        <end position="275"/>
    </location>
</feature>
<dbReference type="Pfam" id="PF14258">
    <property type="entry name" value="DUF4350"/>
    <property type="match status" value="1"/>
</dbReference>
<dbReference type="InterPro" id="IPR025646">
    <property type="entry name" value="DUF4350"/>
</dbReference>